<feature type="region of interest" description="Disordered" evidence="1">
    <location>
        <begin position="54"/>
        <end position="87"/>
    </location>
</feature>
<proteinExistence type="predicted"/>
<evidence type="ECO:0000256" key="2">
    <source>
        <dbReference type="SAM" id="SignalP"/>
    </source>
</evidence>
<dbReference type="EMBL" id="CP017641">
    <property type="protein sequence ID" value="APZ91053.1"/>
    <property type="molecule type" value="Genomic_DNA"/>
</dbReference>
<sequence precursor="true">MLRAACIFAPTAARMIQNSVKTLTIICLAMFATSFAQASCGEYLYTKHSKPMHASVHDKTEAAPATESKPQPCSGPHCRQKQDFPQRDLPVIGSSVSVNDGLTPAKTTAPVANRSAMRVREIAPTQRRGFPLRMLRPPEFTV</sequence>
<evidence type="ECO:0000256" key="1">
    <source>
        <dbReference type="SAM" id="MobiDB-lite"/>
    </source>
</evidence>
<keyword evidence="2" id="KW-0732">Signal</keyword>
<reference evidence="3 4" key="1">
    <citation type="journal article" date="2016" name="Front. Microbiol.">
        <title>Fuerstia marisgermanicae gen. nov., sp. nov., an Unusual Member of the Phylum Planctomycetes from the German Wadden Sea.</title>
        <authorList>
            <person name="Kohn T."/>
            <person name="Heuer A."/>
            <person name="Jogler M."/>
            <person name="Vollmers J."/>
            <person name="Boedeker C."/>
            <person name="Bunk B."/>
            <person name="Rast P."/>
            <person name="Borchert D."/>
            <person name="Glockner I."/>
            <person name="Freese H.M."/>
            <person name="Klenk H.P."/>
            <person name="Overmann J."/>
            <person name="Kaster A.K."/>
            <person name="Rohde M."/>
            <person name="Wiegand S."/>
            <person name="Jogler C."/>
        </authorList>
    </citation>
    <scope>NUCLEOTIDE SEQUENCE [LARGE SCALE GENOMIC DNA]</scope>
    <source>
        <strain evidence="3 4">NH11</strain>
    </source>
</reference>
<name>A0A1P8WAI2_9PLAN</name>
<organism evidence="3 4">
    <name type="scientific">Fuerstiella marisgermanici</name>
    <dbReference type="NCBI Taxonomy" id="1891926"/>
    <lineage>
        <taxon>Bacteria</taxon>
        <taxon>Pseudomonadati</taxon>
        <taxon>Planctomycetota</taxon>
        <taxon>Planctomycetia</taxon>
        <taxon>Planctomycetales</taxon>
        <taxon>Planctomycetaceae</taxon>
        <taxon>Fuerstiella</taxon>
    </lineage>
</organism>
<dbReference type="Proteomes" id="UP000187735">
    <property type="component" value="Chromosome"/>
</dbReference>
<evidence type="ECO:0000313" key="4">
    <source>
        <dbReference type="Proteomes" id="UP000187735"/>
    </source>
</evidence>
<feature type="signal peptide" evidence="2">
    <location>
        <begin position="1"/>
        <end position="38"/>
    </location>
</feature>
<feature type="chain" id="PRO_5010378483" description="C2H2-type domain-containing protein" evidence="2">
    <location>
        <begin position="39"/>
        <end position="142"/>
    </location>
</feature>
<accession>A0A1P8WAI2</accession>
<dbReference type="STRING" id="1891926.Fuma_00637"/>
<dbReference type="AlphaFoldDB" id="A0A1P8WAI2"/>
<keyword evidence="4" id="KW-1185">Reference proteome</keyword>
<evidence type="ECO:0000313" key="3">
    <source>
        <dbReference type="EMBL" id="APZ91053.1"/>
    </source>
</evidence>
<evidence type="ECO:0008006" key="5">
    <source>
        <dbReference type="Google" id="ProtNLM"/>
    </source>
</evidence>
<gene>
    <name evidence="3" type="ORF">Fuma_00637</name>
</gene>
<dbReference type="KEGG" id="fmr:Fuma_00637"/>
<protein>
    <recommendedName>
        <fullName evidence="5">C2H2-type domain-containing protein</fullName>
    </recommendedName>
</protein>